<accession>A0AA35R7E2</accession>
<keyword evidence="3" id="KW-0067">ATP-binding</keyword>
<reference evidence="3" key="1">
    <citation type="submission" date="2023-03" db="EMBL/GenBank/DDBJ databases">
        <authorList>
            <person name="Steffen K."/>
            <person name="Cardenas P."/>
        </authorList>
    </citation>
    <scope>NUCLEOTIDE SEQUENCE</scope>
</reference>
<dbReference type="GO" id="GO:0016887">
    <property type="term" value="F:ATP hydrolysis activity"/>
    <property type="evidence" value="ECO:0007669"/>
    <property type="project" value="InterPro"/>
</dbReference>
<dbReference type="InterPro" id="IPR003439">
    <property type="entry name" value="ABC_transporter-like_ATP-bd"/>
</dbReference>
<feature type="domain" description="ABC transporter" evidence="2">
    <location>
        <begin position="2"/>
        <end position="30"/>
    </location>
</feature>
<dbReference type="InterPro" id="IPR027417">
    <property type="entry name" value="P-loop_NTPase"/>
</dbReference>
<dbReference type="AlphaFoldDB" id="A0AA35R7E2"/>
<protein>
    <submittedName>
        <fullName evidence="3">Uncharacterized ABC transporter ATP-binding protein MJ0412</fullName>
    </submittedName>
</protein>
<comment type="caution">
    <text evidence="3">The sequence shown here is derived from an EMBL/GenBank/DDBJ whole genome shotgun (WGS) entry which is preliminary data.</text>
</comment>
<proteinExistence type="predicted"/>
<keyword evidence="3" id="KW-0547">Nucleotide-binding</keyword>
<dbReference type="Proteomes" id="UP001174909">
    <property type="component" value="Unassembled WGS sequence"/>
</dbReference>
<evidence type="ECO:0000256" key="1">
    <source>
        <dbReference type="ARBA" id="ARBA00022448"/>
    </source>
</evidence>
<dbReference type="InterPro" id="IPR050166">
    <property type="entry name" value="ABC_transporter_ATP-bind"/>
</dbReference>
<keyword evidence="1" id="KW-0813">Transport</keyword>
<dbReference type="PANTHER" id="PTHR42788:SF2">
    <property type="entry name" value="ABC TRANSPORTER ATP-BINDING PROTEIN"/>
    <property type="match status" value="1"/>
</dbReference>
<gene>
    <name evidence="3" type="ORF">GBAR_LOCUS4066</name>
</gene>
<evidence type="ECO:0000313" key="3">
    <source>
        <dbReference type="EMBL" id="CAI8005094.1"/>
    </source>
</evidence>
<organism evidence="3 4">
    <name type="scientific">Geodia barretti</name>
    <name type="common">Barrett's horny sponge</name>
    <dbReference type="NCBI Taxonomy" id="519541"/>
    <lineage>
        <taxon>Eukaryota</taxon>
        <taxon>Metazoa</taxon>
        <taxon>Porifera</taxon>
        <taxon>Demospongiae</taxon>
        <taxon>Heteroscleromorpha</taxon>
        <taxon>Tetractinellida</taxon>
        <taxon>Astrophorina</taxon>
        <taxon>Geodiidae</taxon>
        <taxon>Geodia</taxon>
    </lineage>
</organism>
<dbReference type="EMBL" id="CASHTH010000576">
    <property type="protein sequence ID" value="CAI8005094.1"/>
    <property type="molecule type" value="Genomic_DNA"/>
</dbReference>
<dbReference type="Gene3D" id="3.40.50.300">
    <property type="entry name" value="P-loop containing nucleotide triphosphate hydrolases"/>
    <property type="match status" value="1"/>
</dbReference>
<dbReference type="GO" id="GO:0005524">
    <property type="term" value="F:ATP binding"/>
    <property type="evidence" value="ECO:0007669"/>
    <property type="project" value="UniProtKB-KW"/>
</dbReference>
<dbReference type="Pfam" id="PF00005">
    <property type="entry name" value="ABC_tran"/>
    <property type="match status" value="1"/>
</dbReference>
<evidence type="ECO:0000313" key="4">
    <source>
        <dbReference type="Proteomes" id="UP001174909"/>
    </source>
</evidence>
<dbReference type="PANTHER" id="PTHR42788">
    <property type="entry name" value="TAURINE IMPORT ATP-BINDING PROTEIN-RELATED"/>
    <property type="match status" value="1"/>
</dbReference>
<dbReference type="SUPFAM" id="SSF52540">
    <property type="entry name" value="P-loop containing nucleoside triphosphate hydrolases"/>
    <property type="match status" value="1"/>
</dbReference>
<evidence type="ECO:0000259" key="2">
    <source>
        <dbReference type="Pfam" id="PF00005"/>
    </source>
</evidence>
<name>A0AA35R7E2_GEOBA</name>
<keyword evidence="4" id="KW-1185">Reference proteome</keyword>
<sequence length="124" mass="14037">MQLSGGMRQRVALVRTLLFRKEILLLDEPFGALDAMTRTVMQSILLDIWSENRQTVLLITHDVEEALLLADKIYVLTARPATLKAEVPVPLPRPRNITDTSLIRLKKELLTLLQVEMSKVFDAG</sequence>